<keyword evidence="2" id="KW-0472">Membrane</keyword>
<dbReference type="Proteomes" id="UP000241193">
    <property type="component" value="Unassembled WGS sequence"/>
</dbReference>
<comment type="subcellular location">
    <subcellularLocation>
        <location evidence="2">Cell membrane</location>
        <topology evidence="2">Lipid-anchor</topology>
    </subcellularLocation>
</comment>
<keyword evidence="2" id="KW-0732">Signal</keyword>
<protein>
    <submittedName>
        <fullName evidence="4">Multidrug transporter</fullName>
    </submittedName>
</protein>
<dbReference type="EMBL" id="PZKC01000009">
    <property type="protein sequence ID" value="PTD95988.1"/>
    <property type="molecule type" value="Genomic_DNA"/>
</dbReference>
<name>A0A2T4IE13_9RHOO</name>
<keyword evidence="2" id="KW-0449">Lipoprotein</keyword>
<evidence type="ECO:0000256" key="3">
    <source>
        <dbReference type="SAM" id="Coils"/>
    </source>
</evidence>
<gene>
    <name evidence="4" type="ORF">C8261_11955</name>
</gene>
<dbReference type="PROSITE" id="PS51257">
    <property type="entry name" value="PROKAR_LIPOPROTEIN"/>
    <property type="match status" value="1"/>
</dbReference>
<dbReference type="AlphaFoldDB" id="A0A2T4IE13"/>
<keyword evidence="2" id="KW-1134">Transmembrane beta strand</keyword>
<dbReference type="RefSeq" id="WP_107493951.1">
    <property type="nucleotide sequence ID" value="NZ_PZKC01000009.1"/>
</dbReference>
<dbReference type="InterPro" id="IPR010131">
    <property type="entry name" value="MdtP/NodT-like"/>
</dbReference>
<evidence type="ECO:0000313" key="4">
    <source>
        <dbReference type="EMBL" id="PTD95988.1"/>
    </source>
</evidence>
<dbReference type="PANTHER" id="PTHR30203">
    <property type="entry name" value="OUTER MEMBRANE CATION EFFLUX PROTEIN"/>
    <property type="match status" value="1"/>
</dbReference>
<comment type="caution">
    <text evidence="4">The sequence shown here is derived from an EMBL/GenBank/DDBJ whole genome shotgun (WGS) entry which is preliminary data.</text>
</comment>
<reference evidence="4 5" key="2">
    <citation type="submission" date="2018-04" db="EMBL/GenBank/DDBJ databases">
        <title>Thauera lacus sp. nov., isolated from an saline lake in Inner Mongolia, China.</title>
        <authorList>
            <person name="Liang Q.-Y."/>
        </authorList>
    </citation>
    <scope>NUCLEOTIDE SEQUENCE [LARGE SCALE GENOMIC DNA]</scope>
    <source>
        <strain evidence="4 5">D20</strain>
    </source>
</reference>
<dbReference type="OrthoDB" id="9770517at2"/>
<keyword evidence="3" id="KW-0175">Coiled coil</keyword>
<evidence type="ECO:0000313" key="5">
    <source>
        <dbReference type="Proteomes" id="UP000241193"/>
    </source>
</evidence>
<feature type="chain" id="PRO_5015376745" evidence="2">
    <location>
        <begin position="24"/>
        <end position="465"/>
    </location>
</feature>
<dbReference type="Gene3D" id="2.20.200.10">
    <property type="entry name" value="Outer membrane efflux proteins (OEP)"/>
    <property type="match status" value="1"/>
</dbReference>
<feature type="signal peptide" evidence="2">
    <location>
        <begin position="1"/>
        <end position="23"/>
    </location>
</feature>
<sequence length="465" mass="48900">MSRLRILAVALAAAGLSACTTLAPDYQRPAAPVAAAWPAAGAAADTVAADSAWRELYVDERLQALIERALEHNRDLRVAALNIEAARAQYGIQRADQLPSLALGATQNAQRVPGDLNSSGESMVSRQYAVTLGITSWELDFFGRVRSLRDAALEQYLASEQAHRSARISLVAEVAAAWLQLAAEGDTHALAAHTVETRESALRLIRASHDAGVAGALELRQSEGELARARADLAASAARLARARNALEVLAGGPLAAQWLPQHLHGDAARLAELPAGLPAEVLASRPDVSAAEHRLRAANANIGAARAAFFPRITLTASSGSASAGLSGLFEGGSRAWSFVPQLTLPIFEAGRLAASLDLAEVRRDIAVAEYEKAVQQAFREVADALAERDSAVATVAARSAVAEAAAASLKLAEARYEAGVDGFLVLLDAQRTHYTAEQELIAARLAEASSRVTAYKVLGGGWQ</sequence>
<organism evidence="4 5">
    <name type="scientific">Pseudothauera lacus</name>
    <dbReference type="NCBI Taxonomy" id="2136175"/>
    <lineage>
        <taxon>Bacteria</taxon>
        <taxon>Pseudomonadati</taxon>
        <taxon>Pseudomonadota</taxon>
        <taxon>Betaproteobacteria</taxon>
        <taxon>Rhodocyclales</taxon>
        <taxon>Zoogloeaceae</taxon>
        <taxon>Pseudothauera</taxon>
    </lineage>
</organism>
<dbReference type="Gene3D" id="1.20.1600.10">
    <property type="entry name" value="Outer membrane efflux proteins (OEP)"/>
    <property type="match status" value="1"/>
</dbReference>
<evidence type="ECO:0000256" key="2">
    <source>
        <dbReference type="RuleBase" id="RU362097"/>
    </source>
</evidence>
<keyword evidence="5" id="KW-1185">Reference proteome</keyword>
<dbReference type="Pfam" id="PF02321">
    <property type="entry name" value="OEP"/>
    <property type="match status" value="2"/>
</dbReference>
<dbReference type="PANTHER" id="PTHR30203:SF32">
    <property type="entry name" value="CATION EFFLUX SYSTEM PROTEIN CUSC"/>
    <property type="match status" value="1"/>
</dbReference>
<comment type="similarity">
    <text evidence="1 2">Belongs to the outer membrane factor (OMF) (TC 1.B.17) family.</text>
</comment>
<feature type="coiled-coil region" evidence="3">
    <location>
        <begin position="219"/>
        <end position="246"/>
    </location>
</feature>
<dbReference type="GO" id="GO:0015562">
    <property type="term" value="F:efflux transmembrane transporter activity"/>
    <property type="evidence" value="ECO:0007669"/>
    <property type="project" value="InterPro"/>
</dbReference>
<dbReference type="SUPFAM" id="SSF56954">
    <property type="entry name" value="Outer membrane efflux proteins (OEP)"/>
    <property type="match status" value="1"/>
</dbReference>
<dbReference type="GO" id="GO:0005886">
    <property type="term" value="C:plasma membrane"/>
    <property type="evidence" value="ECO:0007669"/>
    <property type="project" value="UniProtKB-SubCell"/>
</dbReference>
<dbReference type="InterPro" id="IPR003423">
    <property type="entry name" value="OMP_efflux"/>
</dbReference>
<reference evidence="4 5" key="1">
    <citation type="submission" date="2018-03" db="EMBL/GenBank/DDBJ databases">
        <authorList>
            <person name="Keele B.F."/>
        </authorList>
    </citation>
    <scope>NUCLEOTIDE SEQUENCE [LARGE SCALE GENOMIC DNA]</scope>
    <source>
        <strain evidence="4 5">D20</strain>
    </source>
</reference>
<evidence type="ECO:0000256" key="1">
    <source>
        <dbReference type="ARBA" id="ARBA00007613"/>
    </source>
</evidence>
<proteinExistence type="inferred from homology"/>
<accession>A0A2T4IE13</accession>
<dbReference type="NCBIfam" id="TIGR01845">
    <property type="entry name" value="outer_NodT"/>
    <property type="match status" value="1"/>
</dbReference>
<keyword evidence="2" id="KW-0812">Transmembrane</keyword>
<keyword evidence="2" id="KW-0564">Palmitate</keyword>